<accession>A0A6M8SW03</accession>
<dbReference type="InterPro" id="IPR058548">
    <property type="entry name" value="MlaB-like_STAS"/>
</dbReference>
<sequence>MTELILNGEQTIYQVRDTYQQLKSILNESKGLSLSLQQIQECDCAFVQLLLWAKQEAERQQQPLQLLQPTAELKELVSLLGLSDYLFAPNQERLNA</sequence>
<name>A0A6M8SW03_9NEIS</name>
<dbReference type="InterPro" id="IPR002645">
    <property type="entry name" value="STAS_dom"/>
</dbReference>
<dbReference type="EMBL" id="CP054143">
    <property type="protein sequence ID" value="QKJ65977.1"/>
    <property type="molecule type" value="Genomic_DNA"/>
</dbReference>
<dbReference type="PANTHER" id="PTHR35849">
    <property type="entry name" value="BLR2341 PROTEIN"/>
    <property type="match status" value="1"/>
</dbReference>
<dbReference type="RefSeq" id="WP_173532481.1">
    <property type="nucleotide sequence ID" value="NZ_CP054143.1"/>
</dbReference>
<dbReference type="Pfam" id="PF13466">
    <property type="entry name" value="STAS_2"/>
    <property type="match status" value="1"/>
</dbReference>
<feature type="domain" description="STAS" evidence="1">
    <location>
        <begin position="1"/>
        <end position="96"/>
    </location>
</feature>
<dbReference type="InterPro" id="IPR036513">
    <property type="entry name" value="STAS_dom_sf"/>
</dbReference>
<proteinExistence type="predicted"/>
<evidence type="ECO:0000259" key="1">
    <source>
        <dbReference type="PROSITE" id="PS50801"/>
    </source>
</evidence>
<organism evidence="2 3">
    <name type="scientific">Deefgea piscis</name>
    <dbReference type="NCBI Taxonomy" id="2739061"/>
    <lineage>
        <taxon>Bacteria</taxon>
        <taxon>Pseudomonadati</taxon>
        <taxon>Pseudomonadota</taxon>
        <taxon>Betaproteobacteria</taxon>
        <taxon>Neisseriales</taxon>
        <taxon>Chitinibacteraceae</taxon>
        <taxon>Deefgea</taxon>
    </lineage>
</organism>
<evidence type="ECO:0000313" key="2">
    <source>
        <dbReference type="EMBL" id="QKJ65977.1"/>
    </source>
</evidence>
<gene>
    <name evidence="2" type="ORF">HQN60_04195</name>
</gene>
<reference evidence="2 3" key="1">
    <citation type="submission" date="2020-05" db="EMBL/GenBank/DDBJ databases">
        <title>Complete genome sequence of Deefgea sp. D17.</title>
        <authorList>
            <person name="Bae J.-W."/>
            <person name="Han J.E."/>
        </authorList>
    </citation>
    <scope>NUCLEOTIDE SEQUENCE [LARGE SCALE GENOMIC DNA]</scope>
    <source>
        <strain evidence="2 3">D17</strain>
    </source>
</reference>
<dbReference type="AlphaFoldDB" id="A0A6M8SW03"/>
<dbReference type="Proteomes" id="UP000504844">
    <property type="component" value="Chromosome"/>
</dbReference>
<evidence type="ECO:0000313" key="3">
    <source>
        <dbReference type="Proteomes" id="UP000504844"/>
    </source>
</evidence>
<dbReference type="Gene3D" id="3.30.750.24">
    <property type="entry name" value="STAS domain"/>
    <property type="match status" value="1"/>
</dbReference>
<dbReference type="InterPro" id="IPR052746">
    <property type="entry name" value="MlaB_ABC_Transporter"/>
</dbReference>
<protein>
    <submittedName>
        <fullName evidence="2">STAS domain-containing protein</fullName>
    </submittedName>
</protein>
<dbReference type="KEGG" id="dee:HQN60_04195"/>
<dbReference type="PANTHER" id="PTHR35849:SF2">
    <property type="entry name" value="BLR2341 PROTEIN"/>
    <property type="match status" value="1"/>
</dbReference>
<dbReference type="PROSITE" id="PS50801">
    <property type="entry name" value="STAS"/>
    <property type="match status" value="1"/>
</dbReference>
<keyword evidence="3" id="KW-1185">Reference proteome</keyword>
<dbReference type="SUPFAM" id="SSF52091">
    <property type="entry name" value="SpoIIaa-like"/>
    <property type="match status" value="1"/>
</dbReference>